<evidence type="ECO:0000313" key="8">
    <source>
        <dbReference type="EMBL" id="ACB40446.1"/>
    </source>
</evidence>
<evidence type="ECO:0000256" key="4">
    <source>
        <dbReference type="ARBA" id="ARBA00022989"/>
    </source>
</evidence>
<dbReference type="InterPro" id="IPR020846">
    <property type="entry name" value="MFS_dom"/>
</dbReference>
<dbReference type="CDD" id="cd17370">
    <property type="entry name" value="MFS_MJ1317_like"/>
    <property type="match status" value="1"/>
</dbReference>
<dbReference type="AlphaFoldDB" id="B1Y9L7"/>
<dbReference type="InterPro" id="IPR036259">
    <property type="entry name" value="MFS_trans_sf"/>
</dbReference>
<feature type="transmembrane region" description="Helical" evidence="6">
    <location>
        <begin position="313"/>
        <end position="335"/>
    </location>
</feature>
<feature type="transmembrane region" description="Helical" evidence="6">
    <location>
        <begin position="137"/>
        <end position="157"/>
    </location>
</feature>
<accession>B1Y9L7</accession>
<feature type="transmembrane region" description="Helical" evidence="6">
    <location>
        <begin position="34"/>
        <end position="55"/>
    </location>
</feature>
<dbReference type="PANTHER" id="PTHR42688">
    <property type="entry name" value="CONSERVED PROTEIN"/>
    <property type="match status" value="1"/>
</dbReference>
<gene>
    <name evidence="8" type="ordered locus">Tneu_1522</name>
</gene>
<evidence type="ECO:0000313" key="9">
    <source>
        <dbReference type="Proteomes" id="UP000001694"/>
    </source>
</evidence>
<dbReference type="SUPFAM" id="SSF103473">
    <property type="entry name" value="MFS general substrate transporter"/>
    <property type="match status" value="1"/>
</dbReference>
<evidence type="ECO:0000256" key="6">
    <source>
        <dbReference type="SAM" id="Phobius"/>
    </source>
</evidence>
<dbReference type="GeneID" id="6165952"/>
<dbReference type="HOGENOM" id="CLU_040020_2_0_2"/>
<keyword evidence="5 6" id="KW-0472">Membrane</keyword>
<dbReference type="RefSeq" id="WP_012350865.1">
    <property type="nucleotide sequence ID" value="NC_010525.1"/>
</dbReference>
<feature type="transmembrane region" description="Helical" evidence="6">
    <location>
        <begin position="201"/>
        <end position="222"/>
    </location>
</feature>
<feature type="domain" description="Major facilitator superfamily (MFS) profile" evidence="7">
    <location>
        <begin position="1"/>
        <end position="185"/>
    </location>
</feature>
<dbReference type="EMBL" id="CP001014">
    <property type="protein sequence ID" value="ACB40446.1"/>
    <property type="molecule type" value="Genomic_DNA"/>
</dbReference>
<name>B1Y9L7_PYRNV</name>
<feature type="transmembrane region" description="Helical" evidence="6">
    <location>
        <begin position="341"/>
        <end position="360"/>
    </location>
</feature>
<reference evidence="8" key="1">
    <citation type="submission" date="2008-03" db="EMBL/GenBank/DDBJ databases">
        <title>Complete sequence of Thermoproteus neutrophilus V24Sta.</title>
        <authorList>
            <consortium name="US DOE Joint Genome Institute"/>
            <person name="Copeland A."/>
            <person name="Lucas S."/>
            <person name="Lapidus A."/>
            <person name="Glavina del Rio T."/>
            <person name="Dalin E."/>
            <person name="Tice H."/>
            <person name="Bruce D."/>
            <person name="Goodwin L."/>
            <person name="Pitluck S."/>
            <person name="Sims D."/>
            <person name="Brettin T."/>
            <person name="Detter J.C."/>
            <person name="Han C."/>
            <person name="Kuske C.R."/>
            <person name="Schmutz J."/>
            <person name="Larimer F."/>
            <person name="Land M."/>
            <person name="Hauser L."/>
            <person name="Kyrpides N."/>
            <person name="Mikhailova N."/>
            <person name="Biddle J.F."/>
            <person name="Zhang Z."/>
            <person name="Fitz-Gibbon S.T."/>
            <person name="Lowe T.M."/>
            <person name="Saltikov C."/>
            <person name="House C.H."/>
            <person name="Richardson P."/>
        </authorList>
    </citation>
    <scope>NUCLEOTIDE SEQUENCE [LARGE SCALE GENOMIC DNA]</scope>
    <source>
        <strain evidence="8">V24Sta</strain>
    </source>
</reference>
<dbReference type="PANTHER" id="PTHR42688:SF1">
    <property type="entry name" value="BLR5212 PROTEIN"/>
    <property type="match status" value="1"/>
</dbReference>
<dbReference type="InterPro" id="IPR052425">
    <property type="entry name" value="Uncharacterized_MFS-type"/>
</dbReference>
<evidence type="ECO:0000259" key="7">
    <source>
        <dbReference type="PROSITE" id="PS50850"/>
    </source>
</evidence>
<proteinExistence type="predicted"/>
<evidence type="ECO:0000256" key="3">
    <source>
        <dbReference type="ARBA" id="ARBA00022692"/>
    </source>
</evidence>
<dbReference type="PROSITE" id="PS50850">
    <property type="entry name" value="MFS"/>
    <property type="match status" value="1"/>
</dbReference>
<protein>
    <submittedName>
        <fullName evidence="8">Major facilitator superfamily MFS_1</fullName>
    </submittedName>
</protein>
<keyword evidence="2" id="KW-1003">Cell membrane</keyword>
<evidence type="ECO:0000256" key="1">
    <source>
        <dbReference type="ARBA" id="ARBA00004651"/>
    </source>
</evidence>
<keyword evidence="4 6" id="KW-1133">Transmembrane helix</keyword>
<dbReference type="Proteomes" id="UP000001694">
    <property type="component" value="Chromosome"/>
</dbReference>
<evidence type="ECO:0000256" key="5">
    <source>
        <dbReference type="ARBA" id="ARBA00023136"/>
    </source>
</evidence>
<dbReference type="GO" id="GO:0005886">
    <property type="term" value="C:plasma membrane"/>
    <property type="evidence" value="ECO:0007669"/>
    <property type="project" value="UniProtKB-SubCell"/>
</dbReference>
<organism evidence="8 9">
    <name type="scientific">Pyrobaculum neutrophilum (strain DSM 2338 / JCM 9278 / NBRC 100436 / V24Sta)</name>
    <name type="common">Thermoproteus neutrophilus</name>
    <dbReference type="NCBI Taxonomy" id="444157"/>
    <lineage>
        <taxon>Archaea</taxon>
        <taxon>Thermoproteota</taxon>
        <taxon>Thermoprotei</taxon>
        <taxon>Thermoproteales</taxon>
        <taxon>Thermoproteaceae</taxon>
        <taxon>Pyrobaculum</taxon>
    </lineage>
</organism>
<sequence length="365" mass="38337">MNLRLILLLGLVSLLADWLYEGMRSVAPQYLVELGASAAFVGFVFGLGDALGYAARFITGPLADRRGGYWLETFLGYAIQVAAVAGLVFARDVWQVAALIFLERFSKALRTPARDAIISAAGGPGARGRAFGIHASLDQIGAIAGALMATLMLYYSYTPRQVFLASLAPGLAALAVLYIAYATSGIKPERRGVRQSADPSVLKFGAAQLFLGLSTIHISLLMYKLSGVPWLASLLYLTAMVAEVPLSLLQGHLYDRDARAILIAPVFSVLLAACYASGALPALFVGAVVYSVVTSYADVVAKAQAARAGGAASLGVVNAMWGLGLLIGGTLYGYLQDVGALHLAFVTAAVSAIISLALLWRQTTS</sequence>
<dbReference type="GO" id="GO:0022857">
    <property type="term" value="F:transmembrane transporter activity"/>
    <property type="evidence" value="ECO:0007669"/>
    <property type="project" value="InterPro"/>
</dbReference>
<dbReference type="KEGG" id="tne:Tneu_1522"/>
<feature type="transmembrane region" description="Helical" evidence="6">
    <location>
        <begin position="228"/>
        <end position="248"/>
    </location>
</feature>
<dbReference type="eggNOG" id="arCOG00130">
    <property type="taxonomic scope" value="Archaea"/>
</dbReference>
<dbReference type="OrthoDB" id="117970at2157"/>
<keyword evidence="3 6" id="KW-0812">Transmembrane</keyword>
<dbReference type="Gene3D" id="1.20.1250.20">
    <property type="entry name" value="MFS general substrate transporter like domains"/>
    <property type="match status" value="2"/>
</dbReference>
<dbReference type="Pfam" id="PF07690">
    <property type="entry name" value="MFS_1"/>
    <property type="match status" value="1"/>
</dbReference>
<dbReference type="STRING" id="444157.Tneu_1522"/>
<feature type="transmembrane region" description="Helical" evidence="6">
    <location>
        <begin position="163"/>
        <end position="181"/>
    </location>
</feature>
<dbReference type="InterPro" id="IPR011701">
    <property type="entry name" value="MFS"/>
</dbReference>
<comment type="subcellular location">
    <subcellularLocation>
        <location evidence="1">Cell membrane</location>
        <topology evidence="1">Multi-pass membrane protein</topology>
    </subcellularLocation>
</comment>
<evidence type="ECO:0000256" key="2">
    <source>
        <dbReference type="ARBA" id="ARBA00022475"/>
    </source>
</evidence>
<keyword evidence="9" id="KW-1185">Reference proteome</keyword>